<proteinExistence type="predicted"/>
<gene>
    <name evidence="2" type="ORF">Airi01_039400</name>
</gene>
<dbReference type="Proteomes" id="UP001165135">
    <property type="component" value="Unassembled WGS sequence"/>
</dbReference>
<dbReference type="AlphaFoldDB" id="A0A9W6RH87"/>
<evidence type="ECO:0000256" key="1">
    <source>
        <dbReference type="ARBA" id="ARBA00022801"/>
    </source>
</evidence>
<comment type="caution">
    <text evidence="2">The sequence shown here is derived from an EMBL/GenBank/DDBJ whole genome shotgun (WGS) entry which is preliminary data.</text>
</comment>
<keyword evidence="1" id="KW-0378">Hydrolase</keyword>
<protein>
    <submittedName>
        <fullName evidence="2">Uncharacterized protein</fullName>
    </submittedName>
</protein>
<sequence length="66" mass="6680">MASAVVTGTAADAVTTPRQAYAAPAVWPAPQSARAWSRGFPLPSSLRLVAGADADAAAVGLVRWDS</sequence>
<dbReference type="EMBL" id="BSTJ01000004">
    <property type="protein sequence ID" value="GLY75673.1"/>
    <property type="molecule type" value="Genomic_DNA"/>
</dbReference>
<dbReference type="GO" id="GO:0005975">
    <property type="term" value="P:carbohydrate metabolic process"/>
    <property type="evidence" value="ECO:0007669"/>
    <property type="project" value="UniProtKB-ARBA"/>
</dbReference>
<dbReference type="Gene3D" id="3.30.379.10">
    <property type="entry name" value="Chitobiase/beta-hexosaminidase domain 2-like"/>
    <property type="match status" value="1"/>
</dbReference>
<dbReference type="GO" id="GO:0016787">
    <property type="term" value="F:hydrolase activity"/>
    <property type="evidence" value="ECO:0007669"/>
    <property type="project" value="UniProtKB-KW"/>
</dbReference>
<accession>A0A9W6RH87</accession>
<dbReference type="InterPro" id="IPR029018">
    <property type="entry name" value="Hex-like_dom2"/>
</dbReference>
<reference evidence="2" key="1">
    <citation type="submission" date="2023-03" db="EMBL/GenBank/DDBJ databases">
        <title>Actinoallomurus iriomotensis NBRC 103681.</title>
        <authorList>
            <person name="Ichikawa N."/>
            <person name="Sato H."/>
            <person name="Tonouchi N."/>
        </authorList>
    </citation>
    <scope>NUCLEOTIDE SEQUENCE</scope>
    <source>
        <strain evidence="2">NBRC 103681</strain>
    </source>
</reference>
<evidence type="ECO:0000313" key="3">
    <source>
        <dbReference type="Proteomes" id="UP001165135"/>
    </source>
</evidence>
<organism evidence="2 3">
    <name type="scientific">Actinoallomurus iriomotensis</name>
    <dbReference type="NCBI Taxonomy" id="478107"/>
    <lineage>
        <taxon>Bacteria</taxon>
        <taxon>Bacillati</taxon>
        <taxon>Actinomycetota</taxon>
        <taxon>Actinomycetes</taxon>
        <taxon>Streptosporangiales</taxon>
        <taxon>Thermomonosporaceae</taxon>
        <taxon>Actinoallomurus</taxon>
    </lineage>
</organism>
<name>A0A9W6RH87_9ACTN</name>
<evidence type="ECO:0000313" key="2">
    <source>
        <dbReference type="EMBL" id="GLY75673.1"/>
    </source>
</evidence>
<dbReference type="SUPFAM" id="SSF55545">
    <property type="entry name" value="beta-N-acetylhexosaminidase-like domain"/>
    <property type="match status" value="1"/>
</dbReference>